<comment type="subunit">
    <text evidence="4">Homooctamer.</text>
</comment>
<dbReference type="GO" id="GO:0045944">
    <property type="term" value="P:positive regulation of transcription by RNA polymerase II"/>
    <property type="evidence" value="ECO:0007669"/>
    <property type="project" value="UniProtKB-ARBA"/>
</dbReference>
<dbReference type="SMART" id="SM01230">
    <property type="entry name" value="Gln-synt_C"/>
    <property type="match status" value="1"/>
</dbReference>
<dbReference type="AlphaFoldDB" id="A0A319EPL0"/>
<feature type="compositionally biased region" description="Polar residues" evidence="18">
    <location>
        <begin position="1"/>
        <end position="21"/>
    </location>
</feature>
<evidence type="ECO:0000256" key="3">
    <source>
        <dbReference type="ARBA" id="ARBA00009897"/>
    </source>
</evidence>
<dbReference type="PROSITE" id="PS51986">
    <property type="entry name" value="GS_BETA_GRASP"/>
    <property type="match status" value="1"/>
</dbReference>
<feature type="region of interest" description="Disordered" evidence="18">
    <location>
        <begin position="1"/>
        <end position="52"/>
    </location>
</feature>
<protein>
    <recommendedName>
        <fullName evidence="6 17">Glutamine synthetase</fullName>
        <ecNumber evidence="5 17">6.3.1.2</ecNumber>
    </recommendedName>
</protein>
<evidence type="ECO:0000256" key="16">
    <source>
        <dbReference type="RuleBase" id="RU000384"/>
    </source>
</evidence>
<dbReference type="PROSITE" id="PS00180">
    <property type="entry name" value="GLNA_1"/>
    <property type="match status" value="1"/>
</dbReference>
<dbReference type="InterPro" id="IPR008146">
    <property type="entry name" value="Gln_synth_cat_dom"/>
</dbReference>
<evidence type="ECO:0000256" key="13">
    <source>
        <dbReference type="ARBA" id="ARBA00023242"/>
    </source>
</evidence>
<dbReference type="FunFam" id="3.10.20.70:FF:000004">
    <property type="entry name" value="Glutamine synthetase"/>
    <property type="match status" value="1"/>
</dbReference>
<comment type="similarity">
    <text evidence="3 15 16">Belongs to the glutamine synthetase family.</text>
</comment>
<evidence type="ECO:0000256" key="17">
    <source>
        <dbReference type="RuleBase" id="RU004356"/>
    </source>
</evidence>
<feature type="domain" description="GS beta-grasp" evidence="19">
    <location>
        <begin position="781"/>
        <end position="860"/>
    </location>
</feature>
<dbReference type="Pfam" id="PF03951">
    <property type="entry name" value="Gln-synt_N"/>
    <property type="match status" value="1"/>
</dbReference>
<dbReference type="PROSITE" id="PS51987">
    <property type="entry name" value="GS_CATALYTIC"/>
    <property type="match status" value="1"/>
</dbReference>
<dbReference type="Gene3D" id="3.10.20.70">
    <property type="entry name" value="Glutamine synthetase, N-terminal domain"/>
    <property type="match status" value="1"/>
</dbReference>
<keyword evidence="13" id="KW-0539">Nucleus</keyword>
<dbReference type="GO" id="GO:0003712">
    <property type="term" value="F:transcription coregulator activity"/>
    <property type="evidence" value="ECO:0007669"/>
    <property type="project" value="InterPro"/>
</dbReference>
<dbReference type="InterPro" id="IPR008147">
    <property type="entry name" value="Gln_synt_N"/>
</dbReference>
<dbReference type="VEuPathDB" id="FungiDB:BO78DRAFT_402249"/>
<evidence type="ECO:0000256" key="10">
    <source>
        <dbReference type="ARBA" id="ARBA00023015"/>
    </source>
</evidence>
<feature type="region of interest" description="Disordered" evidence="18">
    <location>
        <begin position="320"/>
        <end position="343"/>
    </location>
</feature>
<dbReference type="EC" id="6.3.1.2" evidence="5 17"/>
<feature type="compositionally biased region" description="Polar residues" evidence="18">
    <location>
        <begin position="573"/>
        <end position="582"/>
    </location>
</feature>
<feature type="domain" description="GS catalytic" evidence="20">
    <location>
        <begin position="867"/>
        <end position="1113"/>
    </location>
</feature>
<comment type="similarity">
    <text evidence="2">Belongs to the Mediator complex subunit 1 family.</text>
</comment>
<dbReference type="InterPro" id="IPR036651">
    <property type="entry name" value="Gln_synt_N_sf"/>
</dbReference>
<dbReference type="GO" id="GO:0016592">
    <property type="term" value="C:mediator complex"/>
    <property type="evidence" value="ECO:0007669"/>
    <property type="project" value="InterPro"/>
</dbReference>
<feature type="compositionally biased region" description="Polar residues" evidence="18">
    <location>
        <begin position="33"/>
        <end position="52"/>
    </location>
</feature>
<dbReference type="PANTHER" id="PTHR20852:SF57">
    <property type="entry name" value="GLUTAMINE SYNTHETASE 2 CYTOPLASMIC"/>
    <property type="match status" value="1"/>
</dbReference>
<sequence>MATPSSKQNPGATPTHLTSSPRPHMARPIAHKSPSTRTPSASGPGHTQPSISTHQYATPLAVPTGAEDPVTFSSPSALLALGGYSGISPSPAGHDGLVGAGMNDNDIQALGMQGLKLGGARDSDEERRRHIEDVVQLLRSRVSGRGVCREGIERLGDLEGFESIWQEDSLSIAGNFVDLEIDFHRGYNVVKGVSLKYATPDAADEERREATAVLKRHLIQSPEEGERGSWKPLSGFHENLQWLAKHDRLSQEVNCFEAIEGLYESLKRVWDAEWNQRTFTGVYDHLCSGWVARPGLHKGGRMGLGLDYWVQQARVLDAKQKRKSSDEMEVDLPNGESDEEPGLDGKWSVVVECEEGYPSLRVSKEWVGSEVLTVVNNGNGPSSSESGSDAAVVNWLDPPATLTSNQDHPDAMALDSGMLGSAPNRRFVAKLEPPLDLPILAASDIYRHLGMQLPQEFKMVTYDGLLAPGWSPLSAAGAMGLGPEDASQLGRRSRRMPVQTVDSEGRSCTKHQSYTFQPFESVAGRTMRDFPFSHPRQLADILPILRQYAFLANLIRSIFSSSFKPDEEKTDDQATSSQTLSFSKGKPKKDDVIILSNEDPNKKRLDELLGVFDKAAFPGAKGKSPVAAGDGHSDVDSAIDDVKVEVTLRTQLGQAPVIMLLFAVDNADGSPEPVNLEAALNKASISLEVGLNGRVAVVDMTGLLDDDGTAADSMDGPVPSEALELQAKIAKVLEMSQDIGILVEWMLRNVYQPRCGFEENAILTGWQQLMKYMSLDQRGTVQAEYVWIDAVGGCRSKTKTLSKPVTSVDELPEWNFDGSSTGQAPGDNSDVYLRPVAIFPDPLRLGDNILVLCETWDSDGTPNKYNHRHEANRLMEIHAKEDWWFGLEQEYTLLGTDGWPYGWPKGGFPGAQGPYYCGVGTGKVYCRDIVEAHYRACLYAGIKISGINAEVMPSQWEYQVGPCNGIEMGDHLWMSRFLLHRVAEEFGVKISFDPKPIKGDWNGAGLHSNVSSAAMRAEGGMKVIEAAMKKLEARHSEHIAVYGEGNEERLTGRHETGSIDKFSYGVADRGGSIRIPRQCAKDGKGYFEDRRPASNACPYQITGIIVETLMGGN</sequence>
<dbReference type="InterPro" id="IPR027302">
    <property type="entry name" value="Gln_synth_N_conserv_site"/>
</dbReference>
<feature type="region of interest" description="Disordered" evidence="18">
    <location>
        <begin position="564"/>
        <end position="585"/>
    </location>
</feature>
<evidence type="ECO:0000256" key="5">
    <source>
        <dbReference type="ARBA" id="ARBA00012937"/>
    </source>
</evidence>
<comment type="catalytic activity">
    <reaction evidence="14 17">
        <text>L-glutamate + NH4(+) + ATP = L-glutamine + ADP + phosphate + H(+)</text>
        <dbReference type="Rhea" id="RHEA:16169"/>
        <dbReference type="ChEBI" id="CHEBI:15378"/>
        <dbReference type="ChEBI" id="CHEBI:28938"/>
        <dbReference type="ChEBI" id="CHEBI:29985"/>
        <dbReference type="ChEBI" id="CHEBI:30616"/>
        <dbReference type="ChEBI" id="CHEBI:43474"/>
        <dbReference type="ChEBI" id="CHEBI:58359"/>
        <dbReference type="ChEBI" id="CHEBI:456216"/>
        <dbReference type="EC" id="6.3.1.2"/>
    </reaction>
</comment>
<dbReference type="PROSITE" id="PS00181">
    <property type="entry name" value="GLNA_ATP"/>
    <property type="match status" value="1"/>
</dbReference>
<dbReference type="InterPro" id="IPR050292">
    <property type="entry name" value="Glutamine_Synthetase"/>
</dbReference>
<dbReference type="InterPro" id="IPR027303">
    <property type="entry name" value="Gln_synth_gly_rich_site"/>
</dbReference>
<feature type="region of interest" description="Disordered" evidence="18">
    <location>
        <begin position="481"/>
        <end position="509"/>
    </location>
</feature>
<dbReference type="STRING" id="1448318.A0A319EPL0"/>
<dbReference type="Pfam" id="PF10744">
    <property type="entry name" value="Med1"/>
    <property type="match status" value="1"/>
</dbReference>
<accession>A0A319EPL0</accession>
<keyword evidence="7 17" id="KW-0436">Ligase</keyword>
<dbReference type="Gene3D" id="3.30.590.10">
    <property type="entry name" value="Glutamine synthetase/guanido kinase, catalytic domain"/>
    <property type="match status" value="1"/>
</dbReference>
<evidence type="ECO:0000256" key="12">
    <source>
        <dbReference type="ARBA" id="ARBA00023163"/>
    </source>
</evidence>
<dbReference type="InterPro" id="IPR014746">
    <property type="entry name" value="Gln_synth/guanido_kin_cat_dom"/>
</dbReference>
<evidence type="ECO:0000256" key="15">
    <source>
        <dbReference type="PROSITE-ProRule" id="PRU01330"/>
    </source>
</evidence>
<evidence type="ECO:0000256" key="7">
    <source>
        <dbReference type="ARBA" id="ARBA00022598"/>
    </source>
</evidence>
<reference evidence="21 22" key="1">
    <citation type="submission" date="2018-02" db="EMBL/GenBank/DDBJ databases">
        <title>The genomes of Aspergillus section Nigri reveals drivers in fungal speciation.</title>
        <authorList>
            <consortium name="DOE Joint Genome Institute"/>
            <person name="Vesth T.C."/>
            <person name="Nybo J."/>
            <person name="Theobald S."/>
            <person name="Brandl J."/>
            <person name="Frisvad J.C."/>
            <person name="Nielsen K.F."/>
            <person name="Lyhne E.K."/>
            <person name="Kogle M.E."/>
            <person name="Kuo A."/>
            <person name="Riley R."/>
            <person name="Clum A."/>
            <person name="Nolan M."/>
            <person name="Lipzen A."/>
            <person name="Salamov A."/>
            <person name="Henrissat B."/>
            <person name="Wiebenga A."/>
            <person name="De vries R.P."/>
            <person name="Grigoriev I.V."/>
            <person name="Mortensen U.H."/>
            <person name="Andersen M.R."/>
            <person name="Baker S.E."/>
        </authorList>
    </citation>
    <scope>NUCLEOTIDE SEQUENCE [LARGE SCALE GENOMIC DNA]</scope>
    <source>
        <strain evidence="21 22">CBS 121057</strain>
    </source>
</reference>
<evidence type="ECO:0000256" key="2">
    <source>
        <dbReference type="ARBA" id="ARBA00006210"/>
    </source>
</evidence>
<evidence type="ECO:0000313" key="21">
    <source>
        <dbReference type="EMBL" id="PYI12307.1"/>
    </source>
</evidence>
<keyword evidence="9 17" id="KW-0067">ATP-binding</keyword>
<dbReference type="GO" id="GO:0006542">
    <property type="term" value="P:glutamine biosynthetic process"/>
    <property type="evidence" value="ECO:0007669"/>
    <property type="project" value="InterPro"/>
</dbReference>
<keyword evidence="12" id="KW-0804">Transcription</keyword>
<evidence type="ECO:0000256" key="9">
    <source>
        <dbReference type="ARBA" id="ARBA00022840"/>
    </source>
</evidence>
<dbReference type="InterPro" id="IPR019680">
    <property type="entry name" value="Mediator_Med1"/>
</dbReference>
<evidence type="ECO:0000313" key="22">
    <source>
        <dbReference type="Proteomes" id="UP000248423"/>
    </source>
</evidence>
<organism evidence="21 22">
    <name type="scientific">Aspergillus sclerotiicarbonarius (strain CBS 121057 / IBT 28362)</name>
    <dbReference type="NCBI Taxonomy" id="1448318"/>
    <lineage>
        <taxon>Eukaryota</taxon>
        <taxon>Fungi</taxon>
        <taxon>Dikarya</taxon>
        <taxon>Ascomycota</taxon>
        <taxon>Pezizomycotina</taxon>
        <taxon>Eurotiomycetes</taxon>
        <taxon>Eurotiomycetidae</taxon>
        <taxon>Eurotiales</taxon>
        <taxon>Aspergillaceae</taxon>
        <taxon>Aspergillus</taxon>
        <taxon>Aspergillus subgen. Circumdati</taxon>
    </lineage>
</organism>
<dbReference type="FunFam" id="3.30.590.10:FF:000004">
    <property type="entry name" value="Glutamine synthetase"/>
    <property type="match status" value="1"/>
</dbReference>
<dbReference type="SUPFAM" id="SSF54368">
    <property type="entry name" value="Glutamine synthetase, N-terminal domain"/>
    <property type="match status" value="1"/>
</dbReference>
<evidence type="ECO:0000256" key="8">
    <source>
        <dbReference type="ARBA" id="ARBA00022741"/>
    </source>
</evidence>
<evidence type="ECO:0000256" key="6">
    <source>
        <dbReference type="ARBA" id="ARBA00021364"/>
    </source>
</evidence>
<dbReference type="PANTHER" id="PTHR20852">
    <property type="entry name" value="GLUTAMINE SYNTHETASE"/>
    <property type="match status" value="1"/>
</dbReference>
<evidence type="ECO:0000259" key="19">
    <source>
        <dbReference type="PROSITE" id="PS51986"/>
    </source>
</evidence>
<keyword evidence="11" id="KW-0010">Activator</keyword>
<dbReference type="Proteomes" id="UP000248423">
    <property type="component" value="Unassembled WGS sequence"/>
</dbReference>
<evidence type="ECO:0000256" key="1">
    <source>
        <dbReference type="ARBA" id="ARBA00004123"/>
    </source>
</evidence>
<dbReference type="GO" id="GO:0005737">
    <property type="term" value="C:cytoplasm"/>
    <property type="evidence" value="ECO:0007669"/>
    <property type="project" value="TreeGrafter"/>
</dbReference>
<evidence type="ECO:0000259" key="20">
    <source>
        <dbReference type="PROSITE" id="PS51987"/>
    </source>
</evidence>
<dbReference type="GO" id="GO:0004356">
    <property type="term" value="F:glutamine synthetase activity"/>
    <property type="evidence" value="ECO:0007669"/>
    <property type="project" value="UniProtKB-EC"/>
</dbReference>
<keyword evidence="22" id="KW-1185">Reference proteome</keyword>
<name>A0A319EPL0_ASPSB</name>
<gene>
    <name evidence="21" type="ORF">BO78DRAFT_402249</name>
</gene>
<dbReference type="SUPFAM" id="SSF55931">
    <property type="entry name" value="Glutamine synthetase/guanido kinase"/>
    <property type="match status" value="1"/>
</dbReference>
<evidence type="ECO:0000256" key="4">
    <source>
        <dbReference type="ARBA" id="ARBA00011823"/>
    </source>
</evidence>
<evidence type="ECO:0000256" key="18">
    <source>
        <dbReference type="SAM" id="MobiDB-lite"/>
    </source>
</evidence>
<proteinExistence type="inferred from homology"/>
<evidence type="ECO:0000256" key="14">
    <source>
        <dbReference type="ARBA" id="ARBA00049436"/>
    </source>
</evidence>
<keyword evidence="8 17" id="KW-0547">Nucleotide-binding</keyword>
<dbReference type="EMBL" id="KZ826315">
    <property type="protein sequence ID" value="PYI12307.1"/>
    <property type="molecule type" value="Genomic_DNA"/>
</dbReference>
<comment type="subcellular location">
    <subcellularLocation>
        <location evidence="1">Nucleus</location>
    </subcellularLocation>
</comment>
<dbReference type="Pfam" id="PF00120">
    <property type="entry name" value="Gln-synt_C"/>
    <property type="match status" value="1"/>
</dbReference>
<keyword evidence="10" id="KW-0805">Transcription regulation</keyword>
<dbReference type="OrthoDB" id="1936100at2759"/>
<evidence type="ECO:0000256" key="11">
    <source>
        <dbReference type="ARBA" id="ARBA00023159"/>
    </source>
</evidence>
<dbReference type="GO" id="GO:0005524">
    <property type="term" value="F:ATP binding"/>
    <property type="evidence" value="ECO:0007669"/>
    <property type="project" value="UniProtKB-KW"/>
</dbReference>